<organism evidence="1 2">
    <name type="scientific">Staphylococcus equorum</name>
    <dbReference type="NCBI Taxonomy" id="246432"/>
    <lineage>
        <taxon>Bacteria</taxon>
        <taxon>Bacillati</taxon>
        <taxon>Bacillota</taxon>
        <taxon>Bacilli</taxon>
        <taxon>Bacillales</taxon>
        <taxon>Staphylococcaceae</taxon>
        <taxon>Staphylococcus</taxon>
    </lineage>
</organism>
<dbReference type="Gene3D" id="3.40.50.450">
    <property type="match status" value="1"/>
</dbReference>
<reference evidence="1" key="1">
    <citation type="submission" date="2022-05" db="EMBL/GenBank/DDBJ databases">
        <title>Comparative genomics of Staphylococcus equorum isolates.</title>
        <authorList>
            <person name="Luelf R.H."/>
        </authorList>
    </citation>
    <scope>NUCLEOTIDE SEQUENCE</scope>
    <source>
        <strain evidence="1">TMW 2.2343</strain>
    </source>
</reference>
<dbReference type="PANTHER" id="PTHR15364">
    <property type="entry name" value="2'-DEOXYNUCLEOSIDE 5'-PHOSPHATE N-HYDROLASE 1"/>
    <property type="match status" value="1"/>
</dbReference>
<dbReference type="InterPro" id="IPR051239">
    <property type="entry name" value="2'-dNMP_N-hydrolase"/>
</dbReference>
<evidence type="ECO:0000313" key="1">
    <source>
        <dbReference type="EMBL" id="MDG0860397.1"/>
    </source>
</evidence>
<dbReference type="RefSeq" id="WP_277595917.1">
    <property type="nucleotide sequence ID" value="NZ_JAMBPX010000011.1"/>
</dbReference>
<dbReference type="Proteomes" id="UP001152302">
    <property type="component" value="Unassembled WGS sequence"/>
</dbReference>
<dbReference type="EMBL" id="JAMBPX010000011">
    <property type="protein sequence ID" value="MDG0860397.1"/>
    <property type="molecule type" value="Genomic_DNA"/>
</dbReference>
<dbReference type="PANTHER" id="PTHR15364:SF0">
    <property type="entry name" value="2'-DEOXYNUCLEOSIDE 5'-PHOSPHATE N-HYDROLASE 1"/>
    <property type="match status" value="1"/>
</dbReference>
<accession>A0A9X4R1Y7</accession>
<comment type="caution">
    <text evidence="1">The sequence shown here is derived from an EMBL/GenBank/DDBJ whole genome shotgun (WGS) entry which is preliminary data.</text>
</comment>
<dbReference type="SUPFAM" id="SSF52309">
    <property type="entry name" value="N-(deoxy)ribosyltransferase-like"/>
    <property type="match status" value="1"/>
</dbReference>
<dbReference type="GO" id="GO:0009159">
    <property type="term" value="P:deoxyribonucleoside monophosphate catabolic process"/>
    <property type="evidence" value="ECO:0007669"/>
    <property type="project" value="TreeGrafter"/>
</dbReference>
<sequence>MKMYLANGLFSYGDRLVNKEIASRLRQSNRDLDLYVPQENNEINDKSKIAGSMMISKADSEELLKSDVLIAVLDGVEIDSGVAAEIGLFSSLGKPIIGLCTDIRLDQSYNVKKSEIVLDDPIENQYLYRNLFVVGLIKNNGVIVSSIEDLVFEVQKGHLKSKDNLQITMNEILGE</sequence>
<dbReference type="InterPro" id="IPR007710">
    <property type="entry name" value="Nucleoside_deoxyribTrfase"/>
</dbReference>
<protein>
    <submittedName>
        <fullName evidence="1">Nucleoside 2-deoxyribosyltransferase</fullName>
    </submittedName>
</protein>
<dbReference type="Pfam" id="PF05014">
    <property type="entry name" value="Nuc_deoxyrib_tr"/>
    <property type="match status" value="1"/>
</dbReference>
<name>A0A9X4R1Y7_9STAP</name>
<dbReference type="AlphaFoldDB" id="A0A9X4R1Y7"/>
<gene>
    <name evidence="1" type="ORF">M4L21_13770</name>
</gene>
<proteinExistence type="predicted"/>
<dbReference type="GO" id="GO:0070694">
    <property type="term" value="F:5-hydroxymethyl-dUMP N-hydrolase activity"/>
    <property type="evidence" value="ECO:0007669"/>
    <property type="project" value="TreeGrafter"/>
</dbReference>
<evidence type="ECO:0000313" key="2">
    <source>
        <dbReference type="Proteomes" id="UP001152302"/>
    </source>
</evidence>